<dbReference type="STRING" id="51351.M4D5H5"/>
<dbReference type="OMA" id="GAFAWAQ"/>
<keyword evidence="8" id="KW-1185">Reference proteome</keyword>
<dbReference type="InParanoid" id="M4D5H5"/>
<feature type="short sequence motif" description="DGA/G" evidence="4">
    <location>
        <begin position="196"/>
        <end position="198"/>
    </location>
</feature>
<dbReference type="HOGENOM" id="CLU_000288_144_0_1"/>
<dbReference type="eggNOG" id="KOG0513">
    <property type="taxonomic scope" value="Eukaryota"/>
</dbReference>
<evidence type="ECO:0000313" key="7">
    <source>
        <dbReference type="EnsemblPlants" id="Bra011732.1-P"/>
    </source>
</evidence>
<dbReference type="AlphaFoldDB" id="M4D5H5"/>
<evidence type="ECO:0000256" key="3">
    <source>
        <dbReference type="ARBA" id="ARBA00023098"/>
    </source>
</evidence>
<reference evidence="7 8" key="2">
    <citation type="journal article" date="2018" name="Hortic Res">
        <title>Improved Brassica rapa reference genome by single-molecule sequencing and chromosome conformation capture technologies.</title>
        <authorList>
            <person name="Zhang L."/>
            <person name="Cai X."/>
            <person name="Wu J."/>
            <person name="Liu M."/>
            <person name="Grob S."/>
            <person name="Cheng F."/>
            <person name="Liang J."/>
            <person name="Cai C."/>
            <person name="Liu Z."/>
            <person name="Liu B."/>
            <person name="Wang F."/>
            <person name="Li S."/>
            <person name="Liu F."/>
            <person name="Li X."/>
            <person name="Cheng L."/>
            <person name="Yang W."/>
            <person name="Li M.H."/>
            <person name="Grossniklaus U."/>
            <person name="Zheng H."/>
            <person name="Wang X."/>
        </authorList>
    </citation>
    <scope>NUCLEOTIDE SEQUENCE [LARGE SCALE GENOMIC DNA]</scope>
    <source>
        <strain evidence="7 8">cv. Chiifu-401-42</strain>
    </source>
</reference>
<dbReference type="Gramene" id="Bra011732.1">
    <property type="protein sequence ID" value="Bra011732.1-P"/>
    <property type="gene ID" value="Bra011732"/>
</dbReference>
<dbReference type="Proteomes" id="UP000011750">
    <property type="component" value="Chromosome A01"/>
</dbReference>
<dbReference type="GO" id="GO:0004620">
    <property type="term" value="F:phospholipase activity"/>
    <property type="evidence" value="ECO:0000318"/>
    <property type="project" value="GO_Central"/>
</dbReference>
<reference evidence="7 8" key="1">
    <citation type="journal article" date="2011" name="Nat. Genet.">
        <title>The genome of the mesopolyploid crop species Brassica rapa.</title>
        <authorList>
            <consortium name="Brassica rapa Genome Sequencing Project Consortium"/>
            <person name="Wang X."/>
            <person name="Wang H."/>
            <person name="Wang J."/>
            <person name="Sun R."/>
            <person name="Wu J."/>
            <person name="Liu S."/>
            <person name="Bai Y."/>
            <person name="Mun J.H."/>
            <person name="Bancroft I."/>
            <person name="Cheng F."/>
            <person name="Huang S."/>
            <person name="Li X."/>
            <person name="Hua W."/>
            <person name="Wang J."/>
            <person name="Wang X."/>
            <person name="Freeling M."/>
            <person name="Pires J.C."/>
            <person name="Paterson A.H."/>
            <person name="Chalhoub B."/>
            <person name="Wang B."/>
            <person name="Hayward A."/>
            <person name="Sharpe A.G."/>
            <person name="Park B.S."/>
            <person name="Weisshaar B."/>
            <person name="Liu B."/>
            <person name="Li B."/>
            <person name="Liu B."/>
            <person name="Tong C."/>
            <person name="Song C."/>
            <person name="Duran C."/>
            <person name="Peng C."/>
            <person name="Geng C."/>
            <person name="Koh C."/>
            <person name="Lin C."/>
            <person name="Edwards D."/>
            <person name="Mu D."/>
            <person name="Shen D."/>
            <person name="Soumpourou E."/>
            <person name="Li F."/>
            <person name="Fraser F."/>
            <person name="Conant G."/>
            <person name="Lassalle G."/>
            <person name="King G.J."/>
            <person name="Bonnema G."/>
            <person name="Tang H."/>
            <person name="Wang H."/>
            <person name="Belcram H."/>
            <person name="Zhou H."/>
            <person name="Hirakawa H."/>
            <person name="Abe H."/>
            <person name="Guo H."/>
            <person name="Wang H."/>
            <person name="Jin H."/>
            <person name="Parkin I.A."/>
            <person name="Batley J."/>
            <person name="Kim J.S."/>
            <person name="Just J."/>
            <person name="Li J."/>
            <person name="Xu J."/>
            <person name="Deng J."/>
            <person name="Kim J.A."/>
            <person name="Li J."/>
            <person name="Yu J."/>
            <person name="Meng J."/>
            <person name="Wang J."/>
            <person name="Min J."/>
            <person name="Poulain J."/>
            <person name="Wang J."/>
            <person name="Hatakeyama K."/>
            <person name="Wu K."/>
            <person name="Wang L."/>
            <person name="Fang L."/>
            <person name="Trick M."/>
            <person name="Links M.G."/>
            <person name="Zhao M."/>
            <person name="Jin M."/>
            <person name="Ramchiary N."/>
            <person name="Drou N."/>
            <person name="Berkman P.J."/>
            <person name="Cai Q."/>
            <person name="Huang Q."/>
            <person name="Li R."/>
            <person name="Tabata S."/>
            <person name="Cheng S."/>
            <person name="Zhang S."/>
            <person name="Zhang S."/>
            <person name="Huang S."/>
            <person name="Sato S."/>
            <person name="Sun S."/>
            <person name="Kwon S.J."/>
            <person name="Choi S.R."/>
            <person name="Lee T.H."/>
            <person name="Fan W."/>
            <person name="Zhao X."/>
            <person name="Tan X."/>
            <person name="Xu X."/>
            <person name="Wang Y."/>
            <person name="Qiu Y."/>
            <person name="Yin Y."/>
            <person name="Li Y."/>
            <person name="Du Y."/>
            <person name="Liao Y."/>
            <person name="Lim Y."/>
            <person name="Narusaka Y."/>
            <person name="Wang Y."/>
            <person name="Wang Z."/>
            <person name="Li Z."/>
            <person name="Wang Z."/>
            <person name="Xiong Z."/>
            <person name="Zhang Z."/>
        </authorList>
    </citation>
    <scope>NUCLEOTIDE SEQUENCE [LARGE SCALE GENOMIC DNA]</scope>
    <source>
        <strain evidence="7 8">cv. Chiifu-401-42</strain>
    </source>
</reference>
<feature type="short sequence motif" description="GXSXG" evidence="4">
    <location>
        <begin position="65"/>
        <end position="69"/>
    </location>
</feature>
<dbReference type="Gene3D" id="3.40.1090.10">
    <property type="entry name" value="Cytosolic phospholipase A2 catalytic domain"/>
    <property type="match status" value="1"/>
</dbReference>
<feature type="short sequence motif" description="GXGXXG" evidence="4">
    <location>
        <begin position="27"/>
        <end position="32"/>
    </location>
</feature>
<keyword evidence="3 4" id="KW-0443">Lipid metabolism</keyword>
<reference evidence="7" key="3">
    <citation type="submission" date="2023-03" db="UniProtKB">
        <authorList>
            <consortium name="EnsemblPlants"/>
        </authorList>
    </citation>
    <scope>IDENTIFICATION</scope>
    <source>
        <strain evidence="7">cv. Chiifu-401-42</strain>
    </source>
</reference>
<dbReference type="InterPro" id="IPR002641">
    <property type="entry name" value="PNPLA_dom"/>
</dbReference>
<dbReference type="GO" id="GO:0047372">
    <property type="term" value="F:monoacylglycerol lipase activity"/>
    <property type="evidence" value="ECO:0000318"/>
    <property type="project" value="GO_Central"/>
</dbReference>
<dbReference type="EnsemblPlants" id="Bra011732.1">
    <property type="protein sequence ID" value="Bra011732.1-P"/>
    <property type="gene ID" value="Bra011732"/>
</dbReference>
<dbReference type="PANTHER" id="PTHR32176">
    <property type="entry name" value="XYLOSE ISOMERASE"/>
    <property type="match status" value="1"/>
</dbReference>
<dbReference type="GO" id="GO:0016042">
    <property type="term" value="P:lipid catabolic process"/>
    <property type="evidence" value="ECO:0007669"/>
    <property type="project" value="UniProtKB-UniRule"/>
</dbReference>
<comment type="similarity">
    <text evidence="1 5">Belongs to the patatin family.</text>
</comment>
<dbReference type="EC" id="3.1.1.-" evidence="5"/>
<dbReference type="InterPro" id="IPR016035">
    <property type="entry name" value="Acyl_Trfase/lysoPLipase"/>
</dbReference>
<feature type="domain" description="PNPLA" evidence="6">
    <location>
        <begin position="23"/>
        <end position="209"/>
    </location>
</feature>
<evidence type="ECO:0000313" key="8">
    <source>
        <dbReference type="Proteomes" id="UP000011750"/>
    </source>
</evidence>
<evidence type="ECO:0000256" key="2">
    <source>
        <dbReference type="ARBA" id="ARBA00022963"/>
    </source>
</evidence>
<protein>
    <recommendedName>
        <fullName evidence="5">Patatin</fullName>
        <ecNumber evidence="5">3.1.1.-</ecNumber>
    </recommendedName>
</protein>
<dbReference type="Pfam" id="PF01734">
    <property type="entry name" value="Patatin"/>
    <property type="match status" value="1"/>
</dbReference>
<feature type="active site" description="Proton acceptor" evidence="4">
    <location>
        <position position="196"/>
    </location>
</feature>
<evidence type="ECO:0000256" key="1">
    <source>
        <dbReference type="ARBA" id="ARBA00010240"/>
    </source>
</evidence>
<proteinExistence type="inferred from homology"/>
<dbReference type="PANTHER" id="PTHR32176:SF115">
    <property type="entry name" value="PATATIN-LIKE PROTEIN 3"/>
    <property type="match status" value="1"/>
</dbReference>
<organism evidence="7 8">
    <name type="scientific">Brassica campestris</name>
    <name type="common">Field mustard</name>
    <dbReference type="NCBI Taxonomy" id="3711"/>
    <lineage>
        <taxon>Eukaryota</taxon>
        <taxon>Viridiplantae</taxon>
        <taxon>Streptophyta</taxon>
        <taxon>Embryophyta</taxon>
        <taxon>Tracheophyta</taxon>
        <taxon>Spermatophyta</taxon>
        <taxon>Magnoliopsida</taxon>
        <taxon>eudicotyledons</taxon>
        <taxon>Gunneridae</taxon>
        <taxon>Pentapetalae</taxon>
        <taxon>rosids</taxon>
        <taxon>malvids</taxon>
        <taxon>Brassicales</taxon>
        <taxon>Brassicaceae</taxon>
        <taxon>Brassiceae</taxon>
        <taxon>Brassica</taxon>
    </lineage>
</organism>
<name>M4D5H5_BRACM</name>
<evidence type="ECO:0000256" key="5">
    <source>
        <dbReference type="RuleBase" id="RU361262"/>
    </source>
</evidence>
<dbReference type="SUPFAM" id="SSF52151">
    <property type="entry name" value="FabD/lysophospholipase-like"/>
    <property type="match status" value="1"/>
</dbReference>
<comment type="function">
    <text evidence="5">Lipolytic acyl hydrolase (LAH).</text>
</comment>
<sequence>MAFSSERRLCYLSPSHGQHVTILSIDGGGVRGIIPGIVLAYLESQLQELDGEEARLVDYFDVISGTSTGGLIVAMLTAPDKTNRNRPLGAFAWAQILVRLVRGPKYNGKYLREVIEDFLGDTRLTQTLTNVVIPCFDIKKLQPVIFSSYQAVSRRVTDAKISDICLSTSAAPTYLPAHRFTNEDNEGNKHEYNLIDGGIAANNPTLCAIAEVTKQIVKKNPAMGDISPLDYTRVVVISLGTGSIRNEEKYDAIMASKWGLVSWICADGSSPIIDCYNEAIQDIVDYQSCVVFQALHSETNYLRIDDDTLKGDIGSVDISTEKNMDGLVEVGKALLKKNVSRVNLETGHYEPISDHVTNEEALKRFIISFLLILKEKPSLLLM</sequence>
<evidence type="ECO:0000256" key="4">
    <source>
        <dbReference type="PROSITE-ProRule" id="PRU01161"/>
    </source>
</evidence>
<dbReference type="CDD" id="cd07214">
    <property type="entry name" value="Pat17_isozyme_like"/>
    <property type="match status" value="1"/>
</dbReference>
<comment type="domain">
    <text evidence="5">The nitrogen atoms of the two glycine residues in the GGXR motif define the oxyanion hole, and stabilize the oxyanion that forms during the nucleophilic attack by the catalytic serine during substrate cleavage.</text>
</comment>
<dbReference type="PROSITE" id="PS51635">
    <property type="entry name" value="PNPLA"/>
    <property type="match status" value="1"/>
</dbReference>
<keyword evidence="2 4" id="KW-0442">Lipid degradation</keyword>
<evidence type="ECO:0000259" key="6">
    <source>
        <dbReference type="PROSITE" id="PS51635"/>
    </source>
</evidence>
<feature type="active site" description="Nucleophile" evidence="4">
    <location>
        <position position="67"/>
    </location>
</feature>
<keyword evidence="4 5" id="KW-0378">Hydrolase</keyword>
<accession>M4D5H5</accession>